<proteinExistence type="predicted"/>
<protein>
    <submittedName>
        <fullName evidence="2">Uncharacterized protein</fullName>
    </submittedName>
</protein>
<organism evidence="2 3">
    <name type="scientific">Panicum virgatum</name>
    <name type="common">Blackwell switchgrass</name>
    <dbReference type="NCBI Taxonomy" id="38727"/>
    <lineage>
        <taxon>Eukaryota</taxon>
        <taxon>Viridiplantae</taxon>
        <taxon>Streptophyta</taxon>
        <taxon>Embryophyta</taxon>
        <taxon>Tracheophyta</taxon>
        <taxon>Spermatophyta</taxon>
        <taxon>Magnoliopsida</taxon>
        <taxon>Liliopsida</taxon>
        <taxon>Poales</taxon>
        <taxon>Poaceae</taxon>
        <taxon>PACMAD clade</taxon>
        <taxon>Panicoideae</taxon>
        <taxon>Panicodae</taxon>
        <taxon>Paniceae</taxon>
        <taxon>Panicinae</taxon>
        <taxon>Panicum</taxon>
        <taxon>Panicum sect. Hiantes</taxon>
    </lineage>
</organism>
<dbReference type="AlphaFoldDB" id="A0A8T0NPD4"/>
<gene>
    <name evidence="2" type="ORF">PVAP13_9KG399501</name>
</gene>
<dbReference type="Proteomes" id="UP000823388">
    <property type="component" value="Chromosome 9K"/>
</dbReference>
<evidence type="ECO:0000313" key="3">
    <source>
        <dbReference type="Proteomes" id="UP000823388"/>
    </source>
</evidence>
<evidence type="ECO:0000256" key="1">
    <source>
        <dbReference type="SAM" id="MobiDB-lite"/>
    </source>
</evidence>
<accession>A0A8T0NPD4</accession>
<dbReference type="EMBL" id="CM029053">
    <property type="protein sequence ID" value="KAG2551377.1"/>
    <property type="molecule type" value="Genomic_DNA"/>
</dbReference>
<reference evidence="2" key="1">
    <citation type="submission" date="2020-05" db="EMBL/GenBank/DDBJ databases">
        <title>WGS assembly of Panicum virgatum.</title>
        <authorList>
            <person name="Lovell J.T."/>
            <person name="Jenkins J."/>
            <person name="Shu S."/>
            <person name="Juenger T.E."/>
            <person name="Schmutz J."/>
        </authorList>
    </citation>
    <scope>NUCLEOTIDE SEQUENCE</scope>
    <source>
        <strain evidence="2">AP13</strain>
    </source>
</reference>
<evidence type="ECO:0000313" key="2">
    <source>
        <dbReference type="EMBL" id="KAG2551377.1"/>
    </source>
</evidence>
<feature type="region of interest" description="Disordered" evidence="1">
    <location>
        <begin position="13"/>
        <end position="97"/>
    </location>
</feature>
<keyword evidence="3" id="KW-1185">Reference proteome</keyword>
<feature type="non-terminal residue" evidence="2">
    <location>
        <position position="1"/>
    </location>
</feature>
<name>A0A8T0NPD4_PANVG</name>
<sequence length="97" mass="10021">DVNGVILFPVGTLMGKKPSPSGEPGAGTFHASPSPFPVGDPSALSSTKIQSPPPPLALILSSKQRRSGRCPSTLRPFGAPLHSPAPRPPCRRCVTLS</sequence>
<comment type="caution">
    <text evidence="2">The sequence shown here is derived from an EMBL/GenBank/DDBJ whole genome shotgun (WGS) entry which is preliminary data.</text>
</comment>